<evidence type="ECO:0000259" key="2">
    <source>
        <dbReference type="Pfam" id="PF01266"/>
    </source>
</evidence>
<dbReference type="AlphaFoldDB" id="A0A4P6V2E6"/>
<keyword evidence="4" id="KW-1185">Reference proteome</keyword>
<proteinExistence type="predicted"/>
<evidence type="ECO:0000313" key="3">
    <source>
        <dbReference type="EMBL" id="QBK30884.1"/>
    </source>
</evidence>
<dbReference type="Gene3D" id="3.30.9.10">
    <property type="entry name" value="D-Amino Acid Oxidase, subunit A, domain 2"/>
    <property type="match status" value="1"/>
</dbReference>
<reference evidence="3 4" key="1">
    <citation type="journal article" date="2017" name="Int. J. Syst. Evol. Microbiol.">
        <title>Roseitalea porphyridii gen. nov., sp. nov., isolated from a red alga, and reclassification of Hoeflea suaedae Chung et al. 2013 as Pseudohoeflea suaedae gen. nov., comb. nov.</title>
        <authorList>
            <person name="Hyeon J.W."/>
            <person name="Jeong S.E."/>
            <person name="Baek K."/>
            <person name="Jeon C.O."/>
        </authorList>
    </citation>
    <scope>NUCLEOTIDE SEQUENCE [LARGE SCALE GENOMIC DNA]</scope>
    <source>
        <strain evidence="3 4">MA7-20</strain>
    </source>
</reference>
<evidence type="ECO:0000313" key="4">
    <source>
        <dbReference type="Proteomes" id="UP000293719"/>
    </source>
</evidence>
<sequence>MSALPAEAAILIVGGGVVGVALAGFLAEEGREVVLVDAGAPAGSNSNAGSLHAQMQSRFMRIYPDQVPVLESTLHLYPKAIAFWRELESLLDADFGMSMHGGLMVAETDEQLEFLRYKAGRERAFGLDSEIVDRAELDRLAPYLGPAVIGAEFCANEGKLNPLRANAALRNRAIDKGAVLIDNVTVDRVVPRDSGFTVQTSAGHLRAGKIVIAAASGSRALCGALDVPVPVSPEALHVNITEPADPFIPHLVQHADRPITLKQFASGHVVIGGGWPARVTGPNDLPMVELASIVGNATLAQHIVPSVSGLHIIRTWAGINTVTDGKSILGPVEAVPGLYVAIPGDAGYTLGPLAARLVADCVLGRAPSEDMRNFSPARFAEAMKQPVSAAARP</sequence>
<dbReference type="Gene3D" id="3.50.50.60">
    <property type="entry name" value="FAD/NAD(P)-binding domain"/>
    <property type="match status" value="1"/>
</dbReference>
<accession>A0A4P6V2E6</accession>
<gene>
    <name evidence="3" type="ORF">E0E05_09945</name>
</gene>
<dbReference type="InterPro" id="IPR006076">
    <property type="entry name" value="FAD-dep_OxRdtase"/>
</dbReference>
<organism evidence="3 4">
    <name type="scientific">Roseitalea porphyridii</name>
    <dbReference type="NCBI Taxonomy" id="1852022"/>
    <lineage>
        <taxon>Bacteria</taxon>
        <taxon>Pseudomonadati</taxon>
        <taxon>Pseudomonadota</taxon>
        <taxon>Alphaproteobacteria</taxon>
        <taxon>Hyphomicrobiales</taxon>
        <taxon>Ahrensiaceae</taxon>
        <taxon>Roseitalea</taxon>
    </lineage>
</organism>
<dbReference type="KEGG" id="rpod:E0E05_09945"/>
<dbReference type="EMBL" id="CP036532">
    <property type="protein sequence ID" value="QBK30884.1"/>
    <property type="molecule type" value="Genomic_DNA"/>
</dbReference>
<feature type="domain" description="FAD dependent oxidoreductase" evidence="2">
    <location>
        <begin position="10"/>
        <end position="360"/>
    </location>
</feature>
<dbReference type="RefSeq" id="WP_131616568.1">
    <property type="nucleotide sequence ID" value="NZ_CP036532.1"/>
</dbReference>
<dbReference type="GO" id="GO:0016491">
    <property type="term" value="F:oxidoreductase activity"/>
    <property type="evidence" value="ECO:0007669"/>
    <property type="project" value="UniProtKB-KW"/>
</dbReference>
<dbReference type="SUPFAM" id="SSF51905">
    <property type="entry name" value="FAD/NAD(P)-binding domain"/>
    <property type="match status" value="1"/>
</dbReference>
<dbReference type="PANTHER" id="PTHR13847">
    <property type="entry name" value="SARCOSINE DEHYDROGENASE-RELATED"/>
    <property type="match status" value="1"/>
</dbReference>
<dbReference type="InterPro" id="IPR036188">
    <property type="entry name" value="FAD/NAD-bd_sf"/>
</dbReference>
<dbReference type="GO" id="GO:0005737">
    <property type="term" value="C:cytoplasm"/>
    <property type="evidence" value="ECO:0007669"/>
    <property type="project" value="TreeGrafter"/>
</dbReference>
<dbReference type="OrthoDB" id="9815989at2"/>
<dbReference type="Pfam" id="PF01266">
    <property type="entry name" value="DAO"/>
    <property type="match status" value="1"/>
</dbReference>
<dbReference type="PANTHER" id="PTHR13847:SF287">
    <property type="entry name" value="FAD-DEPENDENT OXIDOREDUCTASE DOMAIN-CONTAINING PROTEIN 1"/>
    <property type="match status" value="1"/>
</dbReference>
<dbReference type="Proteomes" id="UP000293719">
    <property type="component" value="Chromosome"/>
</dbReference>
<evidence type="ECO:0000256" key="1">
    <source>
        <dbReference type="ARBA" id="ARBA00023002"/>
    </source>
</evidence>
<name>A0A4P6V2E6_9HYPH</name>
<dbReference type="GeneID" id="90767617"/>
<protein>
    <submittedName>
        <fullName evidence="3">FAD-binding oxidoreductase</fullName>
    </submittedName>
</protein>
<keyword evidence="1" id="KW-0560">Oxidoreductase</keyword>